<dbReference type="SMART" id="SM00317">
    <property type="entry name" value="SET"/>
    <property type="match status" value="1"/>
</dbReference>
<keyword evidence="7" id="KW-0539">Nucleus</keyword>
<dbReference type="InterPro" id="IPR001214">
    <property type="entry name" value="SET_dom"/>
</dbReference>
<keyword evidence="5" id="KW-0808">Transferase</keyword>
<evidence type="ECO:0000256" key="1">
    <source>
        <dbReference type="ARBA" id="ARBA00004123"/>
    </source>
</evidence>
<sequence>VKQPQPSVAKVKKLIPTQKNIYGFIDIDENIWVDFPEPKKTSYSDWPECDCSGGKNCCLTSKCELHPLDIECHVKAHDYDCGNQKLQRKQFAKTDVRDAGQKGRGLFASTSIKANSLIGEYVGEIVNEETTQERIKQKHFYALQLAKNKFIDSSIYGNKMRFLNHCCDPNCETRYVWVGDQKRVALFTIKDVQKDEELTFDYNYEDWGEIPVKCYCGSENCTGFMQKGK</sequence>
<dbReference type="EMBL" id="GDID01001177">
    <property type="protein sequence ID" value="JAP95429.1"/>
    <property type="molecule type" value="Transcribed_RNA"/>
</dbReference>
<dbReference type="AlphaFoldDB" id="A0A146KJI6"/>
<dbReference type="SUPFAM" id="SSF82199">
    <property type="entry name" value="SET domain"/>
    <property type="match status" value="1"/>
</dbReference>
<organism evidence="10">
    <name type="scientific">Trepomonas sp. PC1</name>
    <dbReference type="NCBI Taxonomy" id="1076344"/>
    <lineage>
        <taxon>Eukaryota</taxon>
        <taxon>Metamonada</taxon>
        <taxon>Diplomonadida</taxon>
        <taxon>Hexamitidae</taxon>
        <taxon>Hexamitinae</taxon>
        <taxon>Trepomonas</taxon>
    </lineage>
</organism>
<comment type="subcellular location">
    <subcellularLocation>
        <location evidence="2">Chromosome</location>
    </subcellularLocation>
    <subcellularLocation>
        <location evidence="1">Nucleus</location>
    </subcellularLocation>
</comment>
<evidence type="ECO:0000259" key="9">
    <source>
        <dbReference type="PROSITE" id="PS50868"/>
    </source>
</evidence>
<reference evidence="10" key="1">
    <citation type="submission" date="2015-07" db="EMBL/GenBank/DDBJ databases">
        <title>Adaptation to a free-living lifestyle via gene acquisitions in the diplomonad Trepomonas sp. PC1.</title>
        <authorList>
            <person name="Xu F."/>
            <person name="Jerlstrom-Hultqvist J."/>
            <person name="Kolisko M."/>
            <person name="Simpson A.G.B."/>
            <person name="Roger A.J."/>
            <person name="Svard S.G."/>
            <person name="Andersson J.O."/>
        </authorList>
    </citation>
    <scope>NUCLEOTIDE SEQUENCE</scope>
    <source>
        <strain evidence="10">PC1</strain>
    </source>
</reference>
<dbReference type="Gene3D" id="2.170.270.10">
    <property type="entry name" value="SET domain"/>
    <property type="match status" value="1"/>
</dbReference>
<feature type="non-terminal residue" evidence="10">
    <location>
        <position position="1"/>
    </location>
</feature>
<dbReference type="InterPro" id="IPR050777">
    <property type="entry name" value="SET2_Histone-Lys_MeTrsfase"/>
</dbReference>
<evidence type="ECO:0000313" key="10">
    <source>
        <dbReference type="EMBL" id="JAP95429.1"/>
    </source>
</evidence>
<dbReference type="GO" id="GO:0005634">
    <property type="term" value="C:nucleus"/>
    <property type="evidence" value="ECO:0007669"/>
    <property type="project" value="UniProtKB-SubCell"/>
</dbReference>
<evidence type="ECO:0000259" key="8">
    <source>
        <dbReference type="PROSITE" id="PS50280"/>
    </source>
</evidence>
<feature type="domain" description="SET" evidence="8">
    <location>
        <begin position="84"/>
        <end position="203"/>
    </location>
</feature>
<dbReference type="GO" id="GO:0008168">
    <property type="term" value="F:methyltransferase activity"/>
    <property type="evidence" value="ECO:0007669"/>
    <property type="project" value="UniProtKB-KW"/>
</dbReference>
<dbReference type="PROSITE" id="PS50280">
    <property type="entry name" value="SET"/>
    <property type="match status" value="1"/>
</dbReference>
<evidence type="ECO:0000256" key="6">
    <source>
        <dbReference type="ARBA" id="ARBA00022691"/>
    </source>
</evidence>
<keyword evidence="3" id="KW-0158">Chromosome</keyword>
<name>A0A146KJI6_9EUKA</name>
<proteinExistence type="predicted"/>
<dbReference type="PANTHER" id="PTHR22884">
    <property type="entry name" value="SET DOMAIN PROTEINS"/>
    <property type="match status" value="1"/>
</dbReference>
<protein>
    <submittedName>
        <fullName evidence="10">SET domain-containing protein</fullName>
    </submittedName>
</protein>
<dbReference type="InterPro" id="IPR046341">
    <property type="entry name" value="SET_dom_sf"/>
</dbReference>
<dbReference type="GO" id="GO:0005694">
    <property type="term" value="C:chromosome"/>
    <property type="evidence" value="ECO:0007669"/>
    <property type="project" value="UniProtKB-SubCell"/>
</dbReference>
<evidence type="ECO:0000256" key="4">
    <source>
        <dbReference type="ARBA" id="ARBA00022603"/>
    </source>
</evidence>
<evidence type="ECO:0000256" key="2">
    <source>
        <dbReference type="ARBA" id="ARBA00004286"/>
    </source>
</evidence>
<dbReference type="InterPro" id="IPR003616">
    <property type="entry name" value="Post-SET_dom"/>
</dbReference>
<dbReference type="Pfam" id="PF00856">
    <property type="entry name" value="SET"/>
    <property type="match status" value="1"/>
</dbReference>
<keyword evidence="6" id="KW-0949">S-adenosyl-L-methionine</keyword>
<dbReference type="GO" id="GO:0032259">
    <property type="term" value="P:methylation"/>
    <property type="evidence" value="ECO:0007669"/>
    <property type="project" value="UniProtKB-KW"/>
</dbReference>
<accession>A0A146KJI6</accession>
<evidence type="ECO:0000256" key="5">
    <source>
        <dbReference type="ARBA" id="ARBA00022679"/>
    </source>
</evidence>
<dbReference type="SMART" id="SM00508">
    <property type="entry name" value="PostSET"/>
    <property type="match status" value="1"/>
</dbReference>
<gene>
    <name evidence="10" type="ORF">TPC1_11587</name>
</gene>
<feature type="domain" description="Post-SET" evidence="9">
    <location>
        <begin position="210"/>
        <end position="226"/>
    </location>
</feature>
<dbReference type="PROSITE" id="PS50868">
    <property type="entry name" value="POST_SET"/>
    <property type="match status" value="1"/>
</dbReference>
<evidence type="ECO:0000256" key="7">
    <source>
        <dbReference type="ARBA" id="ARBA00023242"/>
    </source>
</evidence>
<evidence type="ECO:0000256" key="3">
    <source>
        <dbReference type="ARBA" id="ARBA00022454"/>
    </source>
</evidence>
<keyword evidence="4" id="KW-0489">Methyltransferase</keyword>